<evidence type="ECO:0000313" key="3">
    <source>
        <dbReference type="Proteomes" id="UP000800041"/>
    </source>
</evidence>
<dbReference type="AlphaFoldDB" id="A0A6G1H4J7"/>
<protein>
    <submittedName>
        <fullName evidence="2">Uncharacterized protein</fullName>
    </submittedName>
</protein>
<sequence>MVGEKSYMDTVTDTVKSATNTATDTASSVAKTVTDGATSVADSLTGNDKKLTNTSGFSSDSKKLAKDAENMKDKALKDLDKKF</sequence>
<keyword evidence="3" id="KW-1185">Reference proteome</keyword>
<organism evidence="2 3">
    <name type="scientific">Aulographum hederae CBS 113979</name>
    <dbReference type="NCBI Taxonomy" id="1176131"/>
    <lineage>
        <taxon>Eukaryota</taxon>
        <taxon>Fungi</taxon>
        <taxon>Dikarya</taxon>
        <taxon>Ascomycota</taxon>
        <taxon>Pezizomycotina</taxon>
        <taxon>Dothideomycetes</taxon>
        <taxon>Pleosporomycetidae</taxon>
        <taxon>Aulographales</taxon>
        <taxon>Aulographaceae</taxon>
    </lineage>
</organism>
<gene>
    <name evidence="2" type="ORF">K402DRAFT_462058</name>
</gene>
<dbReference type="EMBL" id="ML977149">
    <property type="protein sequence ID" value="KAF1988146.1"/>
    <property type="molecule type" value="Genomic_DNA"/>
</dbReference>
<evidence type="ECO:0000256" key="1">
    <source>
        <dbReference type="SAM" id="MobiDB-lite"/>
    </source>
</evidence>
<proteinExistence type="predicted"/>
<name>A0A6G1H4J7_9PEZI</name>
<feature type="region of interest" description="Disordered" evidence="1">
    <location>
        <begin position="39"/>
        <end position="64"/>
    </location>
</feature>
<dbReference type="Proteomes" id="UP000800041">
    <property type="component" value="Unassembled WGS sequence"/>
</dbReference>
<evidence type="ECO:0000313" key="2">
    <source>
        <dbReference type="EMBL" id="KAF1988146.1"/>
    </source>
</evidence>
<feature type="compositionally biased region" description="Polar residues" evidence="1">
    <location>
        <begin position="39"/>
        <end position="59"/>
    </location>
</feature>
<reference evidence="2" key="1">
    <citation type="journal article" date="2020" name="Stud. Mycol.">
        <title>101 Dothideomycetes genomes: a test case for predicting lifestyles and emergence of pathogens.</title>
        <authorList>
            <person name="Haridas S."/>
            <person name="Albert R."/>
            <person name="Binder M."/>
            <person name="Bloem J."/>
            <person name="Labutti K."/>
            <person name="Salamov A."/>
            <person name="Andreopoulos B."/>
            <person name="Baker S."/>
            <person name="Barry K."/>
            <person name="Bills G."/>
            <person name="Bluhm B."/>
            <person name="Cannon C."/>
            <person name="Castanera R."/>
            <person name="Culley D."/>
            <person name="Daum C."/>
            <person name="Ezra D."/>
            <person name="Gonzalez J."/>
            <person name="Henrissat B."/>
            <person name="Kuo A."/>
            <person name="Liang C."/>
            <person name="Lipzen A."/>
            <person name="Lutzoni F."/>
            <person name="Magnuson J."/>
            <person name="Mondo S."/>
            <person name="Nolan M."/>
            <person name="Ohm R."/>
            <person name="Pangilinan J."/>
            <person name="Park H.-J."/>
            <person name="Ramirez L."/>
            <person name="Alfaro M."/>
            <person name="Sun H."/>
            <person name="Tritt A."/>
            <person name="Yoshinaga Y."/>
            <person name="Zwiers L.-H."/>
            <person name="Turgeon B."/>
            <person name="Goodwin S."/>
            <person name="Spatafora J."/>
            <person name="Crous P."/>
            <person name="Grigoriev I."/>
        </authorList>
    </citation>
    <scope>NUCLEOTIDE SEQUENCE</scope>
    <source>
        <strain evidence="2">CBS 113979</strain>
    </source>
</reference>
<accession>A0A6G1H4J7</accession>